<evidence type="ECO:0000313" key="1">
    <source>
        <dbReference type="EMBL" id="RYQ82831.1"/>
    </source>
</evidence>
<sequence>MVPMSSQAVHNVERRINRPVRVDDRLSEDVINNVTSMFPLIGKAVGAATFFNLLPTERLQAHRYVLVNCTTVENFLEASTKRKLQSIGKRNEAHIDKVVRREFTELFKHEVNLLYASSISSLSLTRDGNLEEFPTDAIDTGEEAADL</sequence>
<name>A0A444WZI1_ARAHY</name>
<dbReference type="AlphaFoldDB" id="A0A444WZI1"/>
<evidence type="ECO:0000313" key="2">
    <source>
        <dbReference type="Proteomes" id="UP000289738"/>
    </source>
</evidence>
<dbReference type="PANTHER" id="PTHR48451">
    <property type="entry name" value="DUF4218 DOMAIN-CONTAINING PROTEIN"/>
    <property type="match status" value="1"/>
</dbReference>
<proteinExistence type="predicted"/>
<accession>A0A444WZI1</accession>
<comment type="caution">
    <text evidence="1">The sequence shown here is derived from an EMBL/GenBank/DDBJ whole genome shotgun (WGS) entry which is preliminary data.</text>
</comment>
<dbReference type="Proteomes" id="UP000289738">
    <property type="component" value="Chromosome B10"/>
</dbReference>
<reference evidence="1 2" key="1">
    <citation type="submission" date="2019-01" db="EMBL/GenBank/DDBJ databases">
        <title>Sequencing of cultivated peanut Arachis hypogaea provides insights into genome evolution and oil improvement.</title>
        <authorList>
            <person name="Chen X."/>
        </authorList>
    </citation>
    <scope>NUCLEOTIDE SEQUENCE [LARGE SCALE GENOMIC DNA]</scope>
    <source>
        <strain evidence="2">cv. Fuhuasheng</strain>
        <tissue evidence="1">Leaves</tissue>
    </source>
</reference>
<keyword evidence="2" id="KW-1185">Reference proteome</keyword>
<dbReference type="EMBL" id="SDMP01000020">
    <property type="protein sequence ID" value="RYQ82831.1"/>
    <property type="molecule type" value="Genomic_DNA"/>
</dbReference>
<protein>
    <submittedName>
        <fullName evidence="1">Uncharacterized protein</fullName>
    </submittedName>
</protein>
<organism evidence="1 2">
    <name type="scientific">Arachis hypogaea</name>
    <name type="common">Peanut</name>
    <dbReference type="NCBI Taxonomy" id="3818"/>
    <lineage>
        <taxon>Eukaryota</taxon>
        <taxon>Viridiplantae</taxon>
        <taxon>Streptophyta</taxon>
        <taxon>Embryophyta</taxon>
        <taxon>Tracheophyta</taxon>
        <taxon>Spermatophyta</taxon>
        <taxon>Magnoliopsida</taxon>
        <taxon>eudicotyledons</taxon>
        <taxon>Gunneridae</taxon>
        <taxon>Pentapetalae</taxon>
        <taxon>rosids</taxon>
        <taxon>fabids</taxon>
        <taxon>Fabales</taxon>
        <taxon>Fabaceae</taxon>
        <taxon>Papilionoideae</taxon>
        <taxon>50 kb inversion clade</taxon>
        <taxon>dalbergioids sensu lato</taxon>
        <taxon>Dalbergieae</taxon>
        <taxon>Pterocarpus clade</taxon>
        <taxon>Arachis</taxon>
    </lineage>
</organism>
<dbReference type="PANTHER" id="PTHR48451:SF1">
    <property type="entry name" value="DUF4218 DOMAIN-CONTAINING PROTEIN"/>
    <property type="match status" value="1"/>
</dbReference>
<gene>
    <name evidence="1" type="ORF">Ahy_B10g101398</name>
</gene>